<proteinExistence type="predicted"/>
<accession>A0AA92TMR9</accession>
<evidence type="ECO:0000313" key="3">
    <source>
        <dbReference type="Proteomes" id="UP000286113"/>
    </source>
</evidence>
<evidence type="ECO:0000256" key="1">
    <source>
        <dbReference type="ARBA" id="ARBA00022679"/>
    </source>
</evidence>
<evidence type="ECO:0000313" key="2">
    <source>
        <dbReference type="EMBL" id="RGS48266.1"/>
    </source>
</evidence>
<comment type="caution">
    <text evidence="2">The sequence shown here is derived from an EMBL/GenBank/DDBJ whole genome shotgun (WGS) entry which is preliminary data.</text>
</comment>
<gene>
    <name evidence="2" type="ORF">DWX90_03535</name>
</gene>
<dbReference type="GO" id="GO:0051999">
    <property type="term" value="P:mannosyl-inositol phosphorylceramide biosynthetic process"/>
    <property type="evidence" value="ECO:0007669"/>
    <property type="project" value="TreeGrafter"/>
</dbReference>
<dbReference type="EMBL" id="QRVN01000004">
    <property type="protein sequence ID" value="RGS48266.1"/>
    <property type="molecule type" value="Genomic_DNA"/>
</dbReference>
<dbReference type="PANTHER" id="PTHR32385:SF15">
    <property type="entry name" value="INOSITOL PHOSPHOCERAMIDE MANNOSYLTRANSFERASE 1"/>
    <property type="match status" value="1"/>
</dbReference>
<sequence length="244" mass="28440">MIPKKIHYCWLSNDPMPQQLQKCVDSWKKFLPDYEIVKWDLNRFPLGKSLWVKQAFEAKKYAFAADYIRLYALATEGGIYLDSDVEVLKSFDDLLHLPYFICRENSPQGIEAATMGAEVGILWIKECLASYKDKSFINEDGTANTMVLPRVLKENIEKKFYIHYISSKSEFGQDKDVVYVFPSDYFSPKNYVTKKISVTTNTYSIHHFAGTWVPLWKKLLLRIWVPFTITFPKIAEKIKKHGLL</sequence>
<dbReference type="Gene3D" id="3.90.550.20">
    <property type="match status" value="1"/>
</dbReference>
<dbReference type="GO" id="GO:0000030">
    <property type="term" value="F:mannosyltransferase activity"/>
    <property type="evidence" value="ECO:0007669"/>
    <property type="project" value="TreeGrafter"/>
</dbReference>
<reference evidence="2 3" key="1">
    <citation type="submission" date="2018-08" db="EMBL/GenBank/DDBJ databases">
        <title>A genome reference for cultivated species of the human gut microbiota.</title>
        <authorList>
            <person name="Zou Y."/>
            <person name="Xue W."/>
            <person name="Luo G."/>
        </authorList>
    </citation>
    <scope>NUCLEOTIDE SEQUENCE [LARGE SCALE GENOMIC DNA]</scope>
    <source>
        <strain evidence="2 3">AF22-1</strain>
    </source>
</reference>
<dbReference type="InterPro" id="IPR051706">
    <property type="entry name" value="Glycosyltransferase_domain"/>
</dbReference>
<organism evidence="2 3">
    <name type="scientific">Segatella copri</name>
    <dbReference type="NCBI Taxonomy" id="165179"/>
    <lineage>
        <taxon>Bacteria</taxon>
        <taxon>Pseudomonadati</taxon>
        <taxon>Bacteroidota</taxon>
        <taxon>Bacteroidia</taxon>
        <taxon>Bacteroidales</taxon>
        <taxon>Prevotellaceae</taxon>
        <taxon>Segatella</taxon>
    </lineage>
</organism>
<dbReference type="Proteomes" id="UP000286113">
    <property type="component" value="Unassembled WGS sequence"/>
</dbReference>
<dbReference type="GO" id="GO:0016020">
    <property type="term" value="C:membrane"/>
    <property type="evidence" value="ECO:0007669"/>
    <property type="project" value="GOC"/>
</dbReference>
<keyword evidence="1 2" id="KW-0808">Transferase</keyword>
<dbReference type="SUPFAM" id="SSF53448">
    <property type="entry name" value="Nucleotide-diphospho-sugar transferases"/>
    <property type="match status" value="1"/>
</dbReference>
<dbReference type="AlphaFoldDB" id="A0AA92TMR9"/>
<name>A0AA92TMR9_9BACT</name>
<dbReference type="InterPro" id="IPR007577">
    <property type="entry name" value="GlycoTrfase_DXD_sugar-bd_CS"/>
</dbReference>
<dbReference type="Pfam" id="PF04488">
    <property type="entry name" value="Gly_transf_sug"/>
    <property type="match status" value="1"/>
</dbReference>
<dbReference type="PANTHER" id="PTHR32385">
    <property type="entry name" value="MANNOSYL PHOSPHORYLINOSITOL CERAMIDE SYNTHASE"/>
    <property type="match status" value="1"/>
</dbReference>
<dbReference type="InterPro" id="IPR029044">
    <property type="entry name" value="Nucleotide-diphossugar_trans"/>
</dbReference>
<protein>
    <submittedName>
        <fullName evidence="2">Glycosyl transferase</fullName>
    </submittedName>
</protein>